<gene>
    <name evidence="2" type="ORF">LX15_006408</name>
</gene>
<feature type="region of interest" description="Disordered" evidence="1">
    <location>
        <begin position="28"/>
        <end position="51"/>
    </location>
</feature>
<evidence type="ECO:0000313" key="3">
    <source>
        <dbReference type="Proteomes" id="UP001205311"/>
    </source>
</evidence>
<comment type="caution">
    <text evidence="2">The sequence shown here is derived from an EMBL/GenBank/DDBJ whole genome shotgun (WGS) entry which is preliminary data.</text>
</comment>
<protein>
    <submittedName>
        <fullName evidence="2">Uncharacterized protein</fullName>
    </submittedName>
</protein>
<accession>A0ABT1I4C6</accession>
<reference evidence="2 3" key="1">
    <citation type="submission" date="2022-06" db="EMBL/GenBank/DDBJ databases">
        <title>Genomic Encyclopedia of Archaeal and Bacterial Type Strains, Phase II (KMG-II): from individual species to whole genera.</title>
        <authorList>
            <person name="Goeker M."/>
        </authorList>
    </citation>
    <scope>NUCLEOTIDE SEQUENCE [LARGE SCALE GENOMIC DNA]</scope>
    <source>
        <strain evidence="2 3">DSM 40477</strain>
    </source>
</reference>
<dbReference type="Proteomes" id="UP001205311">
    <property type="component" value="Unassembled WGS sequence"/>
</dbReference>
<organism evidence="2 3">
    <name type="scientific">Streptoalloteichus tenebrarius (strain ATCC 17920 / DSM 40477 / JCM 4838 / CBS 697.72 / NBRC 16177 / NCIMB 11028 / NRRL B-12390 / A12253. 1 / ISP 5477)</name>
    <name type="common">Streptomyces tenebrarius</name>
    <dbReference type="NCBI Taxonomy" id="1933"/>
    <lineage>
        <taxon>Bacteria</taxon>
        <taxon>Bacillati</taxon>
        <taxon>Actinomycetota</taxon>
        <taxon>Actinomycetes</taxon>
        <taxon>Pseudonocardiales</taxon>
        <taxon>Pseudonocardiaceae</taxon>
        <taxon>Streptoalloteichus</taxon>
    </lineage>
</organism>
<evidence type="ECO:0000256" key="1">
    <source>
        <dbReference type="SAM" id="MobiDB-lite"/>
    </source>
</evidence>
<dbReference type="EMBL" id="JAMTCP010000093">
    <property type="protein sequence ID" value="MCP2262666.1"/>
    <property type="molecule type" value="Genomic_DNA"/>
</dbReference>
<keyword evidence="3" id="KW-1185">Reference proteome</keyword>
<sequence>MKTSHQKGVIVAHDPDRRQWAYGAWWTPATEDSDPQLLNPQPDPPSDAEQK</sequence>
<name>A0ABT1I4C6_STRSD</name>
<proteinExistence type="predicted"/>
<evidence type="ECO:0000313" key="2">
    <source>
        <dbReference type="EMBL" id="MCP2262666.1"/>
    </source>
</evidence>